<keyword evidence="3" id="KW-1185">Reference proteome</keyword>
<evidence type="ECO:0008006" key="4">
    <source>
        <dbReference type="Google" id="ProtNLM"/>
    </source>
</evidence>
<evidence type="ECO:0000313" key="3">
    <source>
        <dbReference type="Proteomes" id="UP001610444"/>
    </source>
</evidence>
<evidence type="ECO:0000256" key="1">
    <source>
        <dbReference type="SAM" id="MobiDB-lite"/>
    </source>
</evidence>
<sequence length="307" mass="34366">MSGSVRTSSSTDTARSSVFSESVTYEVKNKASNSCWACPRGRPQVCQVVPRDDLQTQLWIERGLIDFRISSHLNGIALCGSCHTEYDDAYDPWFSFMPAELDFFINFELRDRERRRQVALSGQTPRRRVPNANAYKQHQVDSGIIDSDSIGGLYTPYYLAPVSHRVSTFSTPRPWHGAPLASLRRAFLLLGSGRAQSIDKDQLQKLWRLKELYFSDDEIAVAENSPVETPSTPKRPAEEASDMGGSPAKRSCVEINRPGSGEAMDVDNVFASITEDNLKAHNMFNSSFTANDLMRRFTSSLRESPPV</sequence>
<protein>
    <recommendedName>
        <fullName evidence="4">HNH nuclease domain-containing protein</fullName>
    </recommendedName>
</protein>
<evidence type="ECO:0000313" key="2">
    <source>
        <dbReference type="EMBL" id="KAL2851282.1"/>
    </source>
</evidence>
<gene>
    <name evidence="2" type="ORF">BJX68DRAFT_69854</name>
</gene>
<dbReference type="GeneID" id="98164796"/>
<proteinExistence type="predicted"/>
<dbReference type="RefSeq" id="XP_070899723.1">
    <property type="nucleotide sequence ID" value="XM_071049632.1"/>
</dbReference>
<name>A0ABR4KGW1_9EURO</name>
<feature type="region of interest" description="Disordered" evidence="1">
    <location>
        <begin position="223"/>
        <end position="251"/>
    </location>
</feature>
<dbReference type="Proteomes" id="UP001610444">
    <property type="component" value="Unassembled WGS sequence"/>
</dbReference>
<dbReference type="EMBL" id="JBFXLR010000018">
    <property type="protein sequence ID" value="KAL2851282.1"/>
    <property type="molecule type" value="Genomic_DNA"/>
</dbReference>
<comment type="caution">
    <text evidence="2">The sequence shown here is derived from an EMBL/GenBank/DDBJ whole genome shotgun (WGS) entry which is preliminary data.</text>
</comment>
<reference evidence="2 3" key="1">
    <citation type="submission" date="2024-07" db="EMBL/GenBank/DDBJ databases">
        <title>Section-level genome sequencing and comparative genomics of Aspergillus sections Usti and Cavernicolus.</title>
        <authorList>
            <consortium name="Lawrence Berkeley National Laboratory"/>
            <person name="Nybo J.L."/>
            <person name="Vesth T.C."/>
            <person name="Theobald S."/>
            <person name="Frisvad J.C."/>
            <person name="Larsen T.O."/>
            <person name="Kjaerboelling I."/>
            <person name="Rothschild-Mancinelli K."/>
            <person name="Lyhne E.K."/>
            <person name="Kogle M.E."/>
            <person name="Barry K."/>
            <person name="Clum A."/>
            <person name="Na H."/>
            <person name="Ledsgaard L."/>
            <person name="Lin J."/>
            <person name="Lipzen A."/>
            <person name="Kuo A."/>
            <person name="Riley R."/>
            <person name="Mondo S."/>
            <person name="LaButti K."/>
            <person name="Haridas S."/>
            <person name="Pangalinan J."/>
            <person name="Salamov A.A."/>
            <person name="Simmons B.A."/>
            <person name="Magnuson J.K."/>
            <person name="Chen J."/>
            <person name="Drula E."/>
            <person name="Henrissat B."/>
            <person name="Wiebenga A."/>
            <person name="Lubbers R.J."/>
            <person name="Gomes A.C."/>
            <person name="Macurrencykelacurrency M.R."/>
            <person name="Stajich J."/>
            <person name="Grigoriev I.V."/>
            <person name="Mortensen U.H."/>
            <person name="De vries R.P."/>
            <person name="Baker S.E."/>
            <person name="Andersen M.R."/>
        </authorList>
    </citation>
    <scope>NUCLEOTIDE SEQUENCE [LARGE SCALE GENOMIC DNA]</scope>
    <source>
        <strain evidence="2 3">CBS 756.74</strain>
    </source>
</reference>
<accession>A0ABR4KGW1</accession>
<organism evidence="2 3">
    <name type="scientific">Aspergillus pseudodeflectus</name>
    <dbReference type="NCBI Taxonomy" id="176178"/>
    <lineage>
        <taxon>Eukaryota</taxon>
        <taxon>Fungi</taxon>
        <taxon>Dikarya</taxon>
        <taxon>Ascomycota</taxon>
        <taxon>Pezizomycotina</taxon>
        <taxon>Eurotiomycetes</taxon>
        <taxon>Eurotiomycetidae</taxon>
        <taxon>Eurotiales</taxon>
        <taxon>Aspergillaceae</taxon>
        <taxon>Aspergillus</taxon>
        <taxon>Aspergillus subgen. Nidulantes</taxon>
    </lineage>
</organism>